<dbReference type="InterPro" id="IPR011009">
    <property type="entry name" value="Kinase-like_dom_sf"/>
</dbReference>
<dbReference type="SMART" id="SM00220">
    <property type="entry name" value="S_TKc"/>
    <property type="match status" value="1"/>
</dbReference>
<evidence type="ECO:0000256" key="1">
    <source>
        <dbReference type="ARBA" id="ARBA00006529"/>
    </source>
</evidence>
<evidence type="ECO:0000256" key="7">
    <source>
        <dbReference type="ARBA" id="ARBA00047559"/>
    </source>
</evidence>
<gene>
    <name evidence="12" type="ORF">RIF29_06050</name>
</gene>
<dbReference type="InterPro" id="IPR050538">
    <property type="entry name" value="MAP_kinase_kinase_kinase"/>
</dbReference>
<dbReference type="GO" id="GO:0004709">
    <property type="term" value="F:MAP kinase kinase kinase activity"/>
    <property type="evidence" value="ECO:0007669"/>
    <property type="project" value="UniProtKB-EC"/>
</dbReference>
<keyword evidence="4 9" id="KW-0547">Nucleotide-binding</keyword>
<dbReference type="PROSITE" id="PS50011">
    <property type="entry name" value="PROTEIN_KINASE_DOM"/>
    <property type="match status" value="1"/>
</dbReference>
<reference evidence="12 13" key="1">
    <citation type="submission" date="2024-01" db="EMBL/GenBank/DDBJ databases">
        <title>The genomes of 5 underutilized Papilionoideae crops provide insights into root nodulation and disease resistanc.</title>
        <authorList>
            <person name="Yuan L."/>
        </authorList>
    </citation>
    <scope>NUCLEOTIDE SEQUENCE [LARGE SCALE GENOMIC DNA]</scope>
    <source>
        <strain evidence="12">ZHUSHIDOU_FW_LH</strain>
        <tissue evidence="12">Leaf</tissue>
    </source>
</reference>
<evidence type="ECO:0000256" key="3">
    <source>
        <dbReference type="ARBA" id="ARBA00022679"/>
    </source>
</evidence>
<feature type="domain" description="Protein kinase" evidence="11">
    <location>
        <begin position="126"/>
        <end position="366"/>
    </location>
</feature>
<keyword evidence="3" id="KW-0808">Transferase</keyword>
<dbReference type="EC" id="2.7.11.25" evidence="2"/>
<comment type="similarity">
    <text evidence="1">Belongs to the protein kinase superfamily. STE Ser/Thr protein kinase family. MAP kinase kinase kinase subfamily.</text>
</comment>
<dbReference type="EMBL" id="JAYWIO010000001">
    <property type="protein sequence ID" value="KAK7291140.1"/>
    <property type="molecule type" value="Genomic_DNA"/>
</dbReference>
<dbReference type="PROSITE" id="PS00107">
    <property type="entry name" value="PROTEIN_KINASE_ATP"/>
    <property type="match status" value="1"/>
</dbReference>
<feature type="compositionally biased region" description="Low complexity" evidence="10">
    <location>
        <begin position="9"/>
        <end position="18"/>
    </location>
</feature>
<dbReference type="Gene3D" id="1.10.510.10">
    <property type="entry name" value="Transferase(Phosphotransferase) domain 1"/>
    <property type="match status" value="1"/>
</dbReference>
<dbReference type="InterPro" id="IPR017441">
    <property type="entry name" value="Protein_kinase_ATP_BS"/>
</dbReference>
<evidence type="ECO:0000259" key="11">
    <source>
        <dbReference type="PROSITE" id="PS50011"/>
    </source>
</evidence>
<dbReference type="Proteomes" id="UP001372338">
    <property type="component" value="Unassembled WGS sequence"/>
</dbReference>
<evidence type="ECO:0000313" key="13">
    <source>
        <dbReference type="Proteomes" id="UP001372338"/>
    </source>
</evidence>
<evidence type="ECO:0000313" key="12">
    <source>
        <dbReference type="EMBL" id="KAK7291140.1"/>
    </source>
</evidence>
<dbReference type="SUPFAM" id="SSF56112">
    <property type="entry name" value="Protein kinase-like (PK-like)"/>
    <property type="match status" value="1"/>
</dbReference>
<proteinExistence type="inferred from homology"/>
<keyword evidence="5" id="KW-0418">Kinase</keyword>
<protein>
    <recommendedName>
        <fullName evidence="2">mitogen-activated protein kinase kinase kinase</fullName>
        <ecNumber evidence="2">2.7.11.25</ecNumber>
    </recommendedName>
</protein>
<dbReference type="PANTHER" id="PTHR48016:SF12">
    <property type="entry name" value="PROTEIN KINASE DOMAIN-CONTAINING PROTEIN"/>
    <property type="match status" value="1"/>
</dbReference>
<evidence type="ECO:0000256" key="5">
    <source>
        <dbReference type="ARBA" id="ARBA00022777"/>
    </source>
</evidence>
<evidence type="ECO:0000256" key="9">
    <source>
        <dbReference type="PROSITE-ProRule" id="PRU10141"/>
    </source>
</evidence>
<comment type="catalytic activity">
    <reaction evidence="7">
        <text>L-threonyl-[protein] + ATP = O-phospho-L-threonyl-[protein] + ADP + H(+)</text>
        <dbReference type="Rhea" id="RHEA:46608"/>
        <dbReference type="Rhea" id="RHEA-COMP:11060"/>
        <dbReference type="Rhea" id="RHEA-COMP:11605"/>
        <dbReference type="ChEBI" id="CHEBI:15378"/>
        <dbReference type="ChEBI" id="CHEBI:30013"/>
        <dbReference type="ChEBI" id="CHEBI:30616"/>
        <dbReference type="ChEBI" id="CHEBI:61977"/>
        <dbReference type="ChEBI" id="CHEBI:456216"/>
        <dbReference type="EC" id="2.7.11.25"/>
    </reaction>
</comment>
<comment type="catalytic activity">
    <reaction evidence="8">
        <text>L-seryl-[protein] + ATP = O-phospho-L-seryl-[protein] + ADP + H(+)</text>
        <dbReference type="Rhea" id="RHEA:17989"/>
        <dbReference type="Rhea" id="RHEA-COMP:9863"/>
        <dbReference type="Rhea" id="RHEA-COMP:11604"/>
        <dbReference type="ChEBI" id="CHEBI:15378"/>
        <dbReference type="ChEBI" id="CHEBI:29999"/>
        <dbReference type="ChEBI" id="CHEBI:30616"/>
        <dbReference type="ChEBI" id="CHEBI:83421"/>
        <dbReference type="ChEBI" id="CHEBI:456216"/>
        <dbReference type="EC" id="2.7.11.25"/>
    </reaction>
</comment>
<keyword evidence="6 9" id="KW-0067">ATP-binding</keyword>
<feature type="compositionally biased region" description="Pro residues" evidence="10">
    <location>
        <begin position="89"/>
        <end position="104"/>
    </location>
</feature>
<feature type="region of interest" description="Disordered" evidence="10">
    <location>
        <begin position="67"/>
        <end position="106"/>
    </location>
</feature>
<feature type="compositionally biased region" description="Polar residues" evidence="10">
    <location>
        <begin position="19"/>
        <end position="29"/>
    </location>
</feature>
<dbReference type="GO" id="GO:0005737">
    <property type="term" value="C:cytoplasm"/>
    <property type="evidence" value="ECO:0007669"/>
    <property type="project" value="TreeGrafter"/>
</dbReference>
<accession>A0AAN9PA42</accession>
<feature type="region of interest" description="Disordered" evidence="10">
    <location>
        <begin position="1"/>
        <end position="29"/>
    </location>
</feature>
<name>A0AAN9PA42_CROPI</name>
<keyword evidence="13" id="KW-1185">Reference proteome</keyword>
<dbReference type="InterPro" id="IPR000719">
    <property type="entry name" value="Prot_kinase_dom"/>
</dbReference>
<feature type="binding site" evidence="9">
    <location>
        <position position="155"/>
    </location>
    <ligand>
        <name>ATP</name>
        <dbReference type="ChEBI" id="CHEBI:30616"/>
    </ligand>
</feature>
<evidence type="ECO:0000256" key="6">
    <source>
        <dbReference type="ARBA" id="ARBA00022840"/>
    </source>
</evidence>
<dbReference type="Pfam" id="PF00069">
    <property type="entry name" value="Pkinase"/>
    <property type="match status" value="1"/>
</dbReference>
<sequence>MSLPHRKASSLSPPSSSSRIRTNQNDTTNYVQVRRHLSQEDIGFLPCSTDSSSLLLDSPPIKPYSRAVPLPLPLPKSPTTSSGFDAHPLPLPPPTRASASPPPQSTTTVHYEIRENAPSLMKGSQWQKGKLIGRGTYGSVYHATNLETGASCAMKEVDLIPDDPSSIELLKQLEQVGDHLHIYMEYVNPGSINKFIHHHRGAMTESVVRNFTRHILSGLAYLHSINTIHRDIKGANLLVNESGIVKLADFGMAKILTGNSYELSFKGSPYWMAPEVMKAAIKNESNPDIAMAIDIWSLGCTIIEMITGKPPWSQFEGPSAMFKALHKSPPIPENLSSVGKDFLHQCFQRDPADRPSATMLLNHAFVQNLHDQDVVLHQQSYPRGVLRPRVSADELHLKSLKLSGSFFIHITIMNHNL</sequence>
<dbReference type="GO" id="GO:0005524">
    <property type="term" value="F:ATP binding"/>
    <property type="evidence" value="ECO:0007669"/>
    <property type="project" value="UniProtKB-UniRule"/>
</dbReference>
<dbReference type="AlphaFoldDB" id="A0AAN9PA42"/>
<evidence type="ECO:0000256" key="4">
    <source>
        <dbReference type="ARBA" id="ARBA00022741"/>
    </source>
</evidence>
<evidence type="ECO:0000256" key="2">
    <source>
        <dbReference type="ARBA" id="ARBA00012406"/>
    </source>
</evidence>
<evidence type="ECO:0000256" key="10">
    <source>
        <dbReference type="SAM" id="MobiDB-lite"/>
    </source>
</evidence>
<organism evidence="12 13">
    <name type="scientific">Crotalaria pallida</name>
    <name type="common">Smooth rattlebox</name>
    <name type="synonym">Crotalaria striata</name>
    <dbReference type="NCBI Taxonomy" id="3830"/>
    <lineage>
        <taxon>Eukaryota</taxon>
        <taxon>Viridiplantae</taxon>
        <taxon>Streptophyta</taxon>
        <taxon>Embryophyta</taxon>
        <taxon>Tracheophyta</taxon>
        <taxon>Spermatophyta</taxon>
        <taxon>Magnoliopsida</taxon>
        <taxon>eudicotyledons</taxon>
        <taxon>Gunneridae</taxon>
        <taxon>Pentapetalae</taxon>
        <taxon>rosids</taxon>
        <taxon>fabids</taxon>
        <taxon>Fabales</taxon>
        <taxon>Fabaceae</taxon>
        <taxon>Papilionoideae</taxon>
        <taxon>50 kb inversion clade</taxon>
        <taxon>genistoids sensu lato</taxon>
        <taxon>core genistoids</taxon>
        <taxon>Crotalarieae</taxon>
        <taxon>Crotalaria</taxon>
    </lineage>
</organism>
<dbReference type="PANTHER" id="PTHR48016">
    <property type="entry name" value="MAP KINASE KINASE KINASE SSK2-RELATED-RELATED"/>
    <property type="match status" value="1"/>
</dbReference>
<comment type="caution">
    <text evidence="12">The sequence shown here is derived from an EMBL/GenBank/DDBJ whole genome shotgun (WGS) entry which is preliminary data.</text>
</comment>
<evidence type="ECO:0000256" key="8">
    <source>
        <dbReference type="ARBA" id="ARBA00048329"/>
    </source>
</evidence>